<feature type="transmembrane region" description="Helical" evidence="7">
    <location>
        <begin position="58"/>
        <end position="79"/>
    </location>
</feature>
<feature type="transmembrane region" description="Helical" evidence="7">
    <location>
        <begin position="275"/>
        <end position="296"/>
    </location>
</feature>
<evidence type="ECO:0000256" key="7">
    <source>
        <dbReference type="SAM" id="Phobius"/>
    </source>
</evidence>
<evidence type="ECO:0000256" key="2">
    <source>
        <dbReference type="ARBA" id="ARBA00022448"/>
    </source>
</evidence>
<feature type="transmembrane region" description="Helical" evidence="7">
    <location>
        <begin position="368"/>
        <end position="387"/>
    </location>
</feature>
<feature type="transmembrane region" description="Helical" evidence="7">
    <location>
        <begin position="305"/>
        <end position="324"/>
    </location>
</feature>
<evidence type="ECO:0000256" key="3">
    <source>
        <dbReference type="ARBA" id="ARBA00022475"/>
    </source>
</evidence>
<dbReference type="PANTHER" id="PTHR43266">
    <property type="entry name" value="MACROLIDE-EFFLUX PROTEIN"/>
    <property type="match status" value="1"/>
</dbReference>
<keyword evidence="9" id="KW-1185">Reference proteome</keyword>
<keyword evidence="3" id="KW-1003">Cell membrane</keyword>
<sequence length="434" mass="46839">MLKEKYPDGKLPGAEPSGEGLFSRNFTLLVLGQVSSLFANTMLRFALSMYILELTGSASIFAGLLAISMIPTVILSPFGGVLADRANRRNIMVALDFLSGVTAAVTMLTIREANAVVVAGGALTVFSILGAFESPTVQAAVPQMQKGDNILKANAVVNQVAALAALIAPFIGSACYTTFGLKTVLTVSVFGFFLTAFLEVFIKLPFTRENLHEKWGKVIKNDFRVSFRFITKEKPEIFKILLAASAVSFFIIGTVNVGMPFIIRTILGLSAEYVGAAESICGATAILGSVIVGVAAKRLKTDGMYMYPMIVGICMIPMGMAFLLKNEKMVYAVIMLSIAVMQVLVSIFSIYCISLIQQQTPNELLGKVMAYISTISLCAQPLGQMMYGVLFDVLRDNVMWIMIGSAVCIVLMSMAVRPAFQGVENLRQGEEVLN</sequence>
<gene>
    <name evidence="8" type="ORF">HGO97_017220</name>
</gene>
<name>A0ABS6D7N7_9FIRM</name>
<dbReference type="InterPro" id="IPR011701">
    <property type="entry name" value="MFS"/>
</dbReference>
<dbReference type="PANTHER" id="PTHR43266:SF9">
    <property type="entry name" value="PERMEASE, MAJOR FACILITATOR SUPERFAMILY-RELATED"/>
    <property type="match status" value="1"/>
</dbReference>
<dbReference type="Pfam" id="PF07690">
    <property type="entry name" value="MFS_1"/>
    <property type="match status" value="1"/>
</dbReference>
<evidence type="ECO:0000256" key="4">
    <source>
        <dbReference type="ARBA" id="ARBA00022692"/>
    </source>
</evidence>
<keyword evidence="5 7" id="KW-1133">Transmembrane helix</keyword>
<feature type="transmembrane region" description="Helical" evidence="7">
    <location>
        <begin position="26"/>
        <end position="52"/>
    </location>
</feature>
<feature type="transmembrane region" description="Helical" evidence="7">
    <location>
        <begin position="185"/>
        <end position="206"/>
    </location>
</feature>
<feature type="transmembrane region" description="Helical" evidence="7">
    <location>
        <begin position="116"/>
        <end position="134"/>
    </location>
</feature>
<feature type="transmembrane region" description="Helical" evidence="7">
    <location>
        <begin position="155"/>
        <end position="179"/>
    </location>
</feature>
<evidence type="ECO:0000313" key="8">
    <source>
        <dbReference type="EMBL" id="MBU3877546.1"/>
    </source>
</evidence>
<evidence type="ECO:0000313" key="9">
    <source>
        <dbReference type="Proteomes" id="UP000723714"/>
    </source>
</evidence>
<dbReference type="Proteomes" id="UP000723714">
    <property type="component" value="Unassembled WGS sequence"/>
</dbReference>
<comment type="caution">
    <text evidence="8">The sequence shown here is derived from an EMBL/GenBank/DDBJ whole genome shotgun (WGS) entry which is preliminary data.</text>
</comment>
<proteinExistence type="predicted"/>
<dbReference type="CDD" id="cd06173">
    <property type="entry name" value="MFS_MefA_like"/>
    <property type="match status" value="1"/>
</dbReference>
<evidence type="ECO:0000256" key="1">
    <source>
        <dbReference type="ARBA" id="ARBA00004651"/>
    </source>
</evidence>
<feature type="transmembrane region" description="Helical" evidence="7">
    <location>
        <begin position="399"/>
        <end position="420"/>
    </location>
</feature>
<evidence type="ECO:0000256" key="6">
    <source>
        <dbReference type="ARBA" id="ARBA00023136"/>
    </source>
</evidence>
<keyword evidence="2" id="KW-0813">Transport</keyword>
<feature type="transmembrane region" description="Helical" evidence="7">
    <location>
        <begin position="91"/>
        <end position="110"/>
    </location>
</feature>
<reference evidence="8 9" key="1">
    <citation type="submission" date="2021-06" db="EMBL/GenBank/DDBJ databases">
        <title>Faecalicatena sp. nov. isolated from porcine feces.</title>
        <authorList>
            <person name="Oh B.S."/>
            <person name="Lee J.H."/>
        </authorList>
    </citation>
    <scope>NUCLEOTIDE SEQUENCE [LARGE SCALE GENOMIC DNA]</scope>
    <source>
        <strain evidence="8 9">AGMB00832</strain>
    </source>
</reference>
<protein>
    <submittedName>
        <fullName evidence="8">MFS transporter</fullName>
    </submittedName>
</protein>
<comment type="subcellular location">
    <subcellularLocation>
        <location evidence="1">Cell membrane</location>
        <topology evidence="1">Multi-pass membrane protein</topology>
    </subcellularLocation>
</comment>
<dbReference type="EMBL" id="JABACJ020000019">
    <property type="protein sequence ID" value="MBU3877546.1"/>
    <property type="molecule type" value="Genomic_DNA"/>
</dbReference>
<feature type="transmembrane region" description="Helical" evidence="7">
    <location>
        <begin position="240"/>
        <end position="263"/>
    </location>
</feature>
<feature type="transmembrane region" description="Helical" evidence="7">
    <location>
        <begin position="330"/>
        <end position="356"/>
    </location>
</feature>
<accession>A0ABS6D7N7</accession>
<keyword evidence="6 7" id="KW-0472">Membrane</keyword>
<evidence type="ECO:0000256" key="5">
    <source>
        <dbReference type="ARBA" id="ARBA00022989"/>
    </source>
</evidence>
<organism evidence="8 9">
    <name type="scientific">Faecalicatena faecalis</name>
    <dbReference type="NCBI Taxonomy" id="2726362"/>
    <lineage>
        <taxon>Bacteria</taxon>
        <taxon>Bacillati</taxon>
        <taxon>Bacillota</taxon>
        <taxon>Clostridia</taxon>
        <taxon>Lachnospirales</taxon>
        <taxon>Lachnospiraceae</taxon>
        <taxon>Faecalicatena</taxon>
    </lineage>
</organism>
<keyword evidence="4 7" id="KW-0812">Transmembrane</keyword>